<keyword evidence="1" id="KW-1185">Reference proteome</keyword>
<evidence type="ECO:0000313" key="3">
    <source>
        <dbReference type="WBParaSite" id="PgR005X_g010_t03"/>
    </source>
</evidence>
<organism evidence="1 3">
    <name type="scientific">Parascaris univalens</name>
    <name type="common">Nematode worm</name>
    <dbReference type="NCBI Taxonomy" id="6257"/>
    <lineage>
        <taxon>Eukaryota</taxon>
        <taxon>Metazoa</taxon>
        <taxon>Ecdysozoa</taxon>
        <taxon>Nematoda</taxon>
        <taxon>Chromadorea</taxon>
        <taxon>Rhabditida</taxon>
        <taxon>Spirurina</taxon>
        <taxon>Ascaridomorpha</taxon>
        <taxon>Ascaridoidea</taxon>
        <taxon>Ascarididae</taxon>
        <taxon>Parascaris</taxon>
    </lineage>
</organism>
<accession>A0A915ADW1</accession>
<sequence length="99" mass="11287">MFGSRYRDMFRLGSIYFCGQRYSQLSVDKAVRSGSARQEAVFQHETRHEFSLLAVSNGIPVDEVGDCGTCGCFIVIEPFRLFSSFVLFSHISVLRFVYI</sequence>
<dbReference type="AlphaFoldDB" id="A0A915ADW1"/>
<proteinExistence type="predicted"/>
<evidence type="ECO:0000313" key="2">
    <source>
        <dbReference type="WBParaSite" id="PgR005X_g010_t01"/>
    </source>
</evidence>
<dbReference type="WBParaSite" id="PgR005X_g010_t03">
    <property type="protein sequence ID" value="PgR005X_g010_t03"/>
    <property type="gene ID" value="PgR005X_g010"/>
</dbReference>
<dbReference type="WBParaSite" id="PgR005X_g010_t01">
    <property type="protein sequence ID" value="PgR005X_g010_t01"/>
    <property type="gene ID" value="PgR005X_g010"/>
</dbReference>
<reference evidence="2 3" key="1">
    <citation type="submission" date="2022-11" db="UniProtKB">
        <authorList>
            <consortium name="WormBaseParasite"/>
        </authorList>
    </citation>
    <scope>IDENTIFICATION</scope>
</reference>
<dbReference type="Proteomes" id="UP000887569">
    <property type="component" value="Unplaced"/>
</dbReference>
<name>A0A915ADW1_PARUN</name>
<protein>
    <submittedName>
        <fullName evidence="2 3">Uncharacterized protein</fullName>
    </submittedName>
</protein>
<evidence type="ECO:0000313" key="1">
    <source>
        <dbReference type="Proteomes" id="UP000887569"/>
    </source>
</evidence>